<reference evidence="2" key="1">
    <citation type="journal article" date="2011" name="Nat. Genet.">
        <title>The Arabidopsis lyrata genome sequence and the basis of rapid genome size change.</title>
        <authorList>
            <person name="Hu T.T."/>
            <person name="Pattyn P."/>
            <person name="Bakker E.G."/>
            <person name="Cao J."/>
            <person name="Cheng J.-F."/>
            <person name="Clark R.M."/>
            <person name="Fahlgren N."/>
            <person name="Fawcett J.A."/>
            <person name="Grimwood J."/>
            <person name="Gundlach H."/>
            <person name="Haberer G."/>
            <person name="Hollister J.D."/>
            <person name="Ossowski S."/>
            <person name="Ottilar R.P."/>
            <person name="Salamov A.A."/>
            <person name="Schneeberger K."/>
            <person name="Spannagl M."/>
            <person name="Wang X."/>
            <person name="Yang L."/>
            <person name="Nasrallah M.E."/>
            <person name="Bergelson J."/>
            <person name="Carrington J.C."/>
            <person name="Gaut B.S."/>
            <person name="Schmutz J."/>
            <person name="Mayer K.F.X."/>
            <person name="Van de Peer Y."/>
            <person name="Grigoriev I.V."/>
            <person name="Nordborg M."/>
            <person name="Weigel D."/>
            <person name="Guo Y.-L."/>
        </authorList>
    </citation>
    <scope>NUCLEOTIDE SEQUENCE [LARGE SCALE GENOMIC DNA]</scope>
    <source>
        <strain evidence="2">cv. MN47</strain>
    </source>
</reference>
<dbReference type="EMBL" id="GL348713">
    <property type="protein sequence ID" value="EFH66686.1"/>
    <property type="molecule type" value="Genomic_DNA"/>
</dbReference>
<protein>
    <submittedName>
        <fullName evidence="1">Predicted protein</fullName>
    </submittedName>
</protein>
<feature type="non-terminal residue" evidence="1">
    <location>
        <position position="1"/>
    </location>
</feature>
<organism evidence="2">
    <name type="scientific">Arabidopsis lyrata subsp. lyrata</name>
    <name type="common">Lyre-leaved rock-cress</name>
    <dbReference type="NCBI Taxonomy" id="81972"/>
    <lineage>
        <taxon>Eukaryota</taxon>
        <taxon>Viridiplantae</taxon>
        <taxon>Streptophyta</taxon>
        <taxon>Embryophyta</taxon>
        <taxon>Tracheophyta</taxon>
        <taxon>Spermatophyta</taxon>
        <taxon>Magnoliopsida</taxon>
        <taxon>eudicotyledons</taxon>
        <taxon>Gunneridae</taxon>
        <taxon>Pentapetalae</taxon>
        <taxon>rosids</taxon>
        <taxon>malvids</taxon>
        <taxon>Brassicales</taxon>
        <taxon>Brassicaceae</taxon>
        <taxon>Camelineae</taxon>
        <taxon>Arabidopsis</taxon>
    </lineage>
</organism>
<evidence type="ECO:0000313" key="2">
    <source>
        <dbReference type="Proteomes" id="UP000008694"/>
    </source>
</evidence>
<evidence type="ECO:0000313" key="1">
    <source>
        <dbReference type="EMBL" id="EFH66686.1"/>
    </source>
</evidence>
<dbReference type="HOGENOM" id="CLU_2874429_0_0_1"/>
<sequence>ASVAGPARLLNSVPWKVSVLTAQVSRPRLKTAPRRHRPVYFRLEKHVPWQGKLFLKSQFHEEAD</sequence>
<gene>
    <name evidence="1" type="ORF">ARALYDRAFT_679886</name>
</gene>
<accession>D7KJY6</accession>
<keyword evidence="2" id="KW-1185">Reference proteome</keyword>
<dbReference type="Proteomes" id="UP000008694">
    <property type="component" value="Unassembled WGS sequence"/>
</dbReference>
<proteinExistence type="predicted"/>
<dbReference type="Gramene" id="Al_scaffold_0001_2209">
    <property type="protein sequence ID" value="Al_scaffold_0001_2209"/>
    <property type="gene ID" value="Al_scaffold_0001_2209"/>
</dbReference>
<dbReference type="AlphaFoldDB" id="D7KJY6"/>
<name>D7KJY6_ARALL</name>